<reference evidence="7" key="1">
    <citation type="submission" date="2019-12" db="EMBL/GenBank/DDBJ databases">
        <authorList>
            <person name="Cremers G."/>
        </authorList>
    </citation>
    <scope>NUCLEOTIDE SEQUENCE</scope>
    <source>
        <strain evidence="7">Mbul1</strain>
    </source>
</reference>
<feature type="region of interest" description="Disordered" evidence="5">
    <location>
        <begin position="129"/>
        <end position="159"/>
    </location>
</feature>
<evidence type="ECO:0000256" key="2">
    <source>
        <dbReference type="ARBA" id="ARBA00023015"/>
    </source>
</evidence>
<dbReference type="SUPFAM" id="SSF52172">
    <property type="entry name" value="CheY-like"/>
    <property type="match status" value="1"/>
</dbReference>
<proteinExistence type="predicted"/>
<keyword evidence="3" id="KW-0804">Transcription</keyword>
<dbReference type="PROSITE" id="PS50110">
    <property type="entry name" value="RESPONSE_REGULATORY"/>
    <property type="match status" value="1"/>
</dbReference>
<evidence type="ECO:0000259" key="6">
    <source>
        <dbReference type="PROSITE" id="PS50110"/>
    </source>
</evidence>
<dbReference type="AlphaFoldDB" id="A0A679JA71"/>
<dbReference type="SMART" id="SM00448">
    <property type="entry name" value="REC"/>
    <property type="match status" value="1"/>
</dbReference>
<dbReference type="NCBIfam" id="NF009973">
    <property type="entry name" value="PRK13435.1-4"/>
    <property type="match status" value="1"/>
</dbReference>
<evidence type="ECO:0000256" key="3">
    <source>
        <dbReference type="ARBA" id="ARBA00023163"/>
    </source>
</evidence>
<dbReference type="PANTHER" id="PTHR44591:SF3">
    <property type="entry name" value="RESPONSE REGULATORY DOMAIN-CONTAINING PROTEIN"/>
    <property type="match status" value="1"/>
</dbReference>
<feature type="compositionally biased region" description="Basic and acidic residues" evidence="5">
    <location>
        <begin position="149"/>
        <end position="159"/>
    </location>
</feature>
<dbReference type="InterPro" id="IPR001789">
    <property type="entry name" value="Sig_transdc_resp-reg_receiver"/>
</dbReference>
<feature type="domain" description="Response regulatory" evidence="6">
    <location>
        <begin position="8"/>
        <end position="120"/>
    </location>
</feature>
<evidence type="ECO:0000313" key="7">
    <source>
        <dbReference type="EMBL" id="CAA2107787.1"/>
    </source>
</evidence>
<evidence type="ECO:0000256" key="5">
    <source>
        <dbReference type="SAM" id="MobiDB-lite"/>
    </source>
</evidence>
<dbReference type="PANTHER" id="PTHR44591">
    <property type="entry name" value="STRESS RESPONSE REGULATOR PROTEIN 1"/>
    <property type="match status" value="1"/>
</dbReference>
<dbReference type="InterPro" id="IPR011006">
    <property type="entry name" value="CheY-like_superfamily"/>
</dbReference>
<keyword evidence="2" id="KW-0805">Transcription regulation</keyword>
<name>A0A679JA71_9HYPH</name>
<dbReference type="GO" id="GO:0000160">
    <property type="term" value="P:phosphorelay signal transduction system"/>
    <property type="evidence" value="ECO:0007669"/>
    <property type="project" value="InterPro"/>
</dbReference>
<sequence length="159" mass="16506">MSGGDGLRILVVEDEALIALELQCLLEDLGHVVVGVAASSAEAIELGRATSPDIALVDIHLIDGPTGIEVARILSLDPRTSVVFMTANDKRIPADFAGALGVIAKPYSERAVASALRYVAVIRAGGQPGAYGSDGFRPASESVAEDALWSEKPRAGPRS</sequence>
<accession>A0A679JA71</accession>
<protein>
    <submittedName>
        <fullName evidence="7">Transcriptional regulator</fullName>
    </submittedName>
</protein>
<organism evidence="7">
    <name type="scientific">Methylobacterium bullatum</name>
    <dbReference type="NCBI Taxonomy" id="570505"/>
    <lineage>
        <taxon>Bacteria</taxon>
        <taxon>Pseudomonadati</taxon>
        <taxon>Pseudomonadota</taxon>
        <taxon>Alphaproteobacteria</taxon>
        <taxon>Hyphomicrobiales</taxon>
        <taxon>Methylobacteriaceae</taxon>
        <taxon>Methylobacterium</taxon>
    </lineage>
</organism>
<evidence type="ECO:0000256" key="4">
    <source>
        <dbReference type="PROSITE-ProRule" id="PRU00169"/>
    </source>
</evidence>
<dbReference type="EMBL" id="LR743504">
    <property type="protein sequence ID" value="CAA2107787.1"/>
    <property type="molecule type" value="Genomic_DNA"/>
</dbReference>
<dbReference type="Pfam" id="PF00072">
    <property type="entry name" value="Response_reg"/>
    <property type="match status" value="1"/>
</dbReference>
<dbReference type="Gene3D" id="3.40.50.2300">
    <property type="match status" value="1"/>
</dbReference>
<keyword evidence="1 4" id="KW-0597">Phosphoprotein</keyword>
<feature type="modified residue" description="4-aspartylphosphate" evidence="4">
    <location>
        <position position="58"/>
    </location>
</feature>
<dbReference type="InterPro" id="IPR050595">
    <property type="entry name" value="Bact_response_regulator"/>
</dbReference>
<gene>
    <name evidence="7" type="ORF">MBUL_04335</name>
</gene>
<evidence type="ECO:0000256" key="1">
    <source>
        <dbReference type="ARBA" id="ARBA00022553"/>
    </source>
</evidence>